<reference evidence="2 3" key="3">
    <citation type="journal article" date="2010" name="Sequencing">
        <title>Complete Genome Sequence of Rothia mucilaginosa DY-18: A Clinical Isolate with Dense Meshwork-Like Structures from a Persistent Apical Periodontitis Lesion.</title>
        <authorList>
            <person name="Yamane K."/>
            <person name="Nambu T."/>
            <person name="Yamanaka T."/>
            <person name="Mashimo C."/>
            <person name="Sugimori C."/>
            <person name="Leung K.-P."/>
            <person name="Fukushima H."/>
        </authorList>
    </citation>
    <scope>NUCLEOTIDE SEQUENCE [LARGE SCALE GENOMIC DNA]</scope>
    <source>
        <strain evidence="2 3">DY-18</strain>
    </source>
</reference>
<keyword evidence="3" id="KW-1185">Reference proteome</keyword>
<feature type="compositionally biased region" description="Polar residues" evidence="1">
    <location>
        <begin position="1"/>
        <end position="25"/>
    </location>
</feature>
<dbReference type="eggNOG" id="ENOG50347QU">
    <property type="taxonomic scope" value="Bacteria"/>
</dbReference>
<dbReference type="AlphaFoldDB" id="D2NPX8"/>
<proteinExistence type="predicted"/>
<dbReference type="KEGG" id="rmu:RMDY18_18640"/>
<evidence type="ECO:0000313" key="3">
    <source>
        <dbReference type="Proteomes" id="UP000001883"/>
    </source>
</evidence>
<dbReference type="Proteomes" id="UP000001883">
    <property type="component" value="Chromosome"/>
</dbReference>
<sequence>MPPESGSQNTACTATPTAGTLPQSTRHAKSYRSYPQSQWCGYYAECSDAQGRKDPPRYASQSLLFLLSGSRQGAGCASSSLSGGSVLGGLSGGNRLLSLHNLVCAGLAHTLTGVVQAGRVGQRLVQVPNDVFNVFQAHRNANQVLTHAGSFKLLTRQLLVRGRTRVQHQRTRVTNVRQVACQLQRANELATDQAAGRLLGALDTEGEHGTDTQRQQLLRALVVRVIGQASVVHVGDTLILNQPIYNLLSVRQVRIHTLRQGLNTLQQVERGLRAQRRTEVTQLLRTQLSQETELTEVTPPGHAIVGGNRLGHGREVAVTPVETTGLDDDTAEGGAVTAQELGDRVNDDVRAVLDGADQVGGGQGCVHDQGDARLVGDLCEAFQVGNLTGGVRHDLGVDCLGVLGQCRLVVGGVGAGHEGGFNAEAAQGHVQLGDGAAVQLRRSNNVVALLAQSREGDELGSHAGGGRYRADAAFEGGDALLQRGDGRVGQTRVDVAVLLQGEEVRGVVSVFEDE</sequence>
<reference evidence="3" key="1">
    <citation type="submission" date="2009-07" db="EMBL/GenBank/DDBJ databases">
        <title>Complete genome sequence of Rothia mucilaginosa DJ.</title>
        <authorList>
            <person name="Yamane K."/>
            <person name="Nambu T."/>
            <person name="Mashimo C."/>
            <person name="Sugimori C."/>
            <person name="Yamanaka T."/>
            <person name="Leung K."/>
            <person name="Fukushima H."/>
        </authorList>
    </citation>
    <scope>NUCLEOTIDE SEQUENCE [LARGE SCALE GENOMIC DNA]</scope>
    <source>
        <strain evidence="3">DY-18</strain>
    </source>
</reference>
<protein>
    <submittedName>
        <fullName evidence="2">5-enolpyruvylshikimate-3-phosphate synthase</fullName>
    </submittedName>
</protein>
<name>D2NPX8_ROTMD</name>
<dbReference type="HOGENOM" id="CLU_529845_0_0_11"/>
<dbReference type="EMBL" id="AP011540">
    <property type="protein sequence ID" value="BAI65696.1"/>
    <property type="molecule type" value="Genomic_DNA"/>
</dbReference>
<evidence type="ECO:0000313" key="2">
    <source>
        <dbReference type="EMBL" id="BAI65696.1"/>
    </source>
</evidence>
<feature type="region of interest" description="Disordered" evidence="1">
    <location>
        <begin position="1"/>
        <end position="28"/>
    </location>
</feature>
<gene>
    <name evidence="2" type="ordered locus">RMDY18_18640</name>
</gene>
<accession>D2NPX8</accession>
<organism evidence="2 3">
    <name type="scientific">Rothia mucilaginosa (strain DY-18)</name>
    <name type="common">Stomatococcus mucilaginosus</name>
    <dbReference type="NCBI Taxonomy" id="680646"/>
    <lineage>
        <taxon>Bacteria</taxon>
        <taxon>Bacillati</taxon>
        <taxon>Actinomycetota</taxon>
        <taxon>Actinomycetes</taxon>
        <taxon>Micrococcales</taxon>
        <taxon>Micrococcaceae</taxon>
        <taxon>Rothia</taxon>
    </lineage>
</organism>
<evidence type="ECO:0000256" key="1">
    <source>
        <dbReference type="SAM" id="MobiDB-lite"/>
    </source>
</evidence>
<reference evidence="2 3" key="2">
    <citation type="journal article" date="2010" name="J Osaka Dent Univ">
        <title>Isolation and identification of Rothia mucilaginosa from persistent apical periodontitis lesions.</title>
        <authorList>
            <person name="Yamane K."/>
            <person name="Yoshida M."/>
            <person name="Fujihira T."/>
            <person name="Baba T."/>
            <person name="Tsuji N."/>
            <person name="Hayashi H."/>
            <person name="Sugimori C."/>
            <person name="Yamanaka T."/>
            <person name="Mashimo C."/>
            <person name="Nambu T."/>
            <person name="Kawai H."/>
            <person name="Fukushima H."/>
        </authorList>
    </citation>
    <scope>NUCLEOTIDE SEQUENCE [LARGE SCALE GENOMIC DNA]</scope>
    <source>
        <strain evidence="2 3">DY-18</strain>
    </source>
</reference>